<reference evidence="1 2" key="1">
    <citation type="submission" date="2017-03" db="EMBL/GenBank/DDBJ databases">
        <title>Genome analysis of Rhizobial strains effectives or ineffectives for nitrogen fixation isolated from bean seeds.</title>
        <authorList>
            <person name="Peralta H."/>
            <person name="Aguilar-Vera A."/>
            <person name="Mora Y."/>
            <person name="Vargas-Lagunas C."/>
            <person name="Girard L."/>
            <person name="Mora J."/>
        </authorList>
    </citation>
    <scope>NUCLEOTIDE SEQUENCE [LARGE SCALE GENOMIC DNA]</scope>
    <source>
        <strain evidence="1 2">CCGM3</strain>
    </source>
</reference>
<comment type="caution">
    <text evidence="1">The sequence shown here is derived from an EMBL/GenBank/DDBJ whole genome shotgun (WGS) entry which is preliminary data.</text>
</comment>
<name>A0A370KDR5_9HYPH</name>
<evidence type="ECO:0000313" key="2">
    <source>
        <dbReference type="Proteomes" id="UP000254939"/>
    </source>
</evidence>
<evidence type="ECO:0000313" key="1">
    <source>
        <dbReference type="EMBL" id="RDJ01385.1"/>
    </source>
</evidence>
<organism evidence="1 2">
    <name type="scientific">Rhizobium grahamii</name>
    <dbReference type="NCBI Taxonomy" id="1120045"/>
    <lineage>
        <taxon>Bacteria</taxon>
        <taxon>Pseudomonadati</taxon>
        <taxon>Pseudomonadota</taxon>
        <taxon>Alphaproteobacteria</taxon>
        <taxon>Hyphomicrobiales</taxon>
        <taxon>Rhizobiaceae</taxon>
        <taxon>Rhizobium/Agrobacterium group</taxon>
        <taxon>Rhizobium</taxon>
    </lineage>
</organism>
<sequence length="130" mass="14705">MDQPFPDTLIEKAMKFIVELTFMAMSTHPNPPPRVRSVDELQNTFLFRHSVATFVWSLDWIARGGADNVRADRMRNDVVDVIFATYATFFDGLLSKDDRAQRVYQATHSILSKLARVSTGSVPAGERATR</sequence>
<gene>
    <name evidence="1" type="ORF">B5K06_33625</name>
</gene>
<dbReference type="AlphaFoldDB" id="A0A370KDR5"/>
<dbReference type="Proteomes" id="UP000254939">
    <property type="component" value="Unassembled WGS sequence"/>
</dbReference>
<protein>
    <submittedName>
        <fullName evidence="1">Uncharacterized protein</fullName>
    </submittedName>
</protein>
<dbReference type="EMBL" id="NAAC01000051">
    <property type="protein sequence ID" value="RDJ01385.1"/>
    <property type="molecule type" value="Genomic_DNA"/>
</dbReference>
<accession>A0A370KDR5</accession>
<proteinExistence type="predicted"/>